<feature type="transmembrane region" description="Helical" evidence="1">
    <location>
        <begin position="227"/>
        <end position="244"/>
    </location>
</feature>
<accession>A0A1V4IWD4</accession>
<feature type="transmembrane region" description="Helical" evidence="1">
    <location>
        <begin position="204"/>
        <end position="221"/>
    </location>
</feature>
<dbReference type="Pfam" id="PF02517">
    <property type="entry name" value="Rce1-like"/>
    <property type="match status" value="1"/>
</dbReference>
<reference evidence="3 4" key="1">
    <citation type="submission" date="2017-03" db="EMBL/GenBank/DDBJ databases">
        <title>Genome sequence of Clostridium oryzae DSM 28571.</title>
        <authorList>
            <person name="Poehlein A."/>
            <person name="Daniel R."/>
        </authorList>
    </citation>
    <scope>NUCLEOTIDE SEQUENCE [LARGE SCALE GENOMIC DNA]</scope>
    <source>
        <strain evidence="3 4">DSM 28571</strain>
    </source>
</reference>
<dbReference type="GO" id="GO:0080120">
    <property type="term" value="P:CAAX-box protein maturation"/>
    <property type="evidence" value="ECO:0007669"/>
    <property type="project" value="UniProtKB-ARBA"/>
</dbReference>
<dbReference type="EMBL" id="MZGV01000004">
    <property type="protein sequence ID" value="OPJ64362.1"/>
    <property type="molecule type" value="Genomic_DNA"/>
</dbReference>
<keyword evidence="3" id="KW-0378">Hydrolase</keyword>
<keyword evidence="3" id="KW-0645">Protease</keyword>
<evidence type="ECO:0000313" key="4">
    <source>
        <dbReference type="Proteomes" id="UP000190080"/>
    </source>
</evidence>
<keyword evidence="1" id="KW-0812">Transmembrane</keyword>
<sequence>MGNNSKSKIFRFLLLTFAISWLCWGSIIVANQFELLPYGTPLTMIIFGIGGNGAPIASYILLRKWGEIDGFKDFLKRNFGFKASTWHYGLILILLAIHFVIPILLMSTNRKMPIYFGVLLIPILIFGGGLEEIGWRGILQPHLETFNSFITSTIIVAAIWSIWHLPLWFIRGAAQSGKNYLMFCVLVLGLSFTLAVIRRCTNNVFLCILFHSCIDSFSTVFKLQQGLSTIITTILEVVLALFIIQTKWCQPRDK</sequence>
<evidence type="ECO:0000256" key="1">
    <source>
        <dbReference type="SAM" id="Phobius"/>
    </source>
</evidence>
<dbReference type="AlphaFoldDB" id="A0A1V4IWD4"/>
<dbReference type="PANTHER" id="PTHR35797:SF1">
    <property type="entry name" value="PROTEASE"/>
    <property type="match status" value="1"/>
</dbReference>
<dbReference type="InterPro" id="IPR003675">
    <property type="entry name" value="Rce1/LyrA-like_dom"/>
</dbReference>
<name>A0A1V4IWD4_9CLOT</name>
<gene>
    <name evidence="3" type="ORF">CLORY_05560</name>
</gene>
<feature type="domain" description="CAAX prenyl protease 2/Lysostaphin resistance protein A-like" evidence="2">
    <location>
        <begin position="118"/>
        <end position="216"/>
    </location>
</feature>
<keyword evidence="4" id="KW-1185">Reference proteome</keyword>
<feature type="transmembrane region" description="Helical" evidence="1">
    <location>
        <begin position="12"/>
        <end position="30"/>
    </location>
</feature>
<feature type="transmembrane region" description="Helical" evidence="1">
    <location>
        <begin position="42"/>
        <end position="62"/>
    </location>
</feature>
<keyword evidence="1" id="KW-0472">Membrane</keyword>
<keyword evidence="1" id="KW-1133">Transmembrane helix</keyword>
<feature type="transmembrane region" description="Helical" evidence="1">
    <location>
        <begin position="180"/>
        <end position="197"/>
    </location>
</feature>
<protein>
    <submittedName>
        <fullName evidence="3">CAAX amino terminal protease self-immunity</fullName>
    </submittedName>
</protein>
<dbReference type="OrthoDB" id="9777755at2"/>
<dbReference type="STRING" id="1450648.CLORY_05560"/>
<proteinExistence type="predicted"/>
<dbReference type="GO" id="GO:0006508">
    <property type="term" value="P:proteolysis"/>
    <property type="evidence" value="ECO:0007669"/>
    <property type="project" value="UniProtKB-KW"/>
</dbReference>
<dbReference type="Proteomes" id="UP000190080">
    <property type="component" value="Unassembled WGS sequence"/>
</dbReference>
<feature type="transmembrane region" description="Helical" evidence="1">
    <location>
        <begin position="112"/>
        <end position="134"/>
    </location>
</feature>
<feature type="transmembrane region" description="Helical" evidence="1">
    <location>
        <begin position="83"/>
        <end position="106"/>
    </location>
</feature>
<dbReference type="GO" id="GO:0004175">
    <property type="term" value="F:endopeptidase activity"/>
    <property type="evidence" value="ECO:0007669"/>
    <property type="project" value="UniProtKB-ARBA"/>
</dbReference>
<feature type="transmembrane region" description="Helical" evidence="1">
    <location>
        <begin position="146"/>
        <end position="168"/>
    </location>
</feature>
<dbReference type="PANTHER" id="PTHR35797">
    <property type="entry name" value="PROTEASE-RELATED"/>
    <property type="match status" value="1"/>
</dbReference>
<evidence type="ECO:0000259" key="2">
    <source>
        <dbReference type="Pfam" id="PF02517"/>
    </source>
</evidence>
<dbReference type="RefSeq" id="WP_079422012.1">
    <property type="nucleotide sequence ID" value="NZ_MZGV01000004.1"/>
</dbReference>
<organism evidence="3 4">
    <name type="scientific">Clostridium oryzae</name>
    <dbReference type="NCBI Taxonomy" id="1450648"/>
    <lineage>
        <taxon>Bacteria</taxon>
        <taxon>Bacillati</taxon>
        <taxon>Bacillota</taxon>
        <taxon>Clostridia</taxon>
        <taxon>Eubacteriales</taxon>
        <taxon>Clostridiaceae</taxon>
        <taxon>Clostridium</taxon>
    </lineage>
</organism>
<comment type="caution">
    <text evidence="3">The sequence shown here is derived from an EMBL/GenBank/DDBJ whole genome shotgun (WGS) entry which is preliminary data.</text>
</comment>
<dbReference type="InterPro" id="IPR042150">
    <property type="entry name" value="MmRce1-like"/>
</dbReference>
<evidence type="ECO:0000313" key="3">
    <source>
        <dbReference type="EMBL" id="OPJ64362.1"/>
    </source>
</evidence>